<dbReference type="RefSeq" id="WP_367774152.1">
    <property type="nucleotide sequence ID" value="NZ_JBFNXR010000048.1"/>
</dbReference>
<name>A0ABV3RE33_9SPHN</name>
<comment type="caution">
    <text evidence="1">The sequence shown here is derived from an EMBL/GenBank/DDBJ whole genome shotgun (WGS) entry which is preliminary data.</text>
</comment>
<gene>
    <name evidence="1" type="ORF">ABUH87_12425</name>
</gene>
<evidence type="ECO:0000313" key="1">
    <source>
        <dbReference type="EMBL" id="MEW9855944.1"/>
    </source>
</evidence>
<proteinExistence type="predicted"/>
<keyword evidence="2" id="KW-1185">Reference proteome</keyword>
<reference evidence="1 2" key="1">
    <citation type="submission" date="2024-06" db="EMBL/GenBank/DDBJ databases">
        <title>Novosphingobium rhizovicinus M1R2S20.</title>
        <authorList>
            <person name="Sun J.-Q."/>
        </authorList>
    </citation>
    <scope>NUCLEOTIDE SEQUENCE [LARGE SCALE GENOMIC DNA]</scope>
    <source>
        <strain evidence="1 2">M1R2S20</strain>
    </source>
</reference>
<evidence type="ECO:0000313" key="2">
    <source>
        <dbReference type="Proteomes" id="UP001556118"/>
    </source>
</evidence>
<dbReference type="Proteomes" id="UP001556118">
    <property type="component" value="Unassembled WGS sequence"/>
</dbReference>
<protein>
    <submittedName>
        <fullName evidence="1">Uncharacterized protein</fullName>
    </submittedName>
</protein>
<dbReference type="EMBL" id="JBFNXR010000048">
    <property type="protein sequence ID" value="MEW9855944.1"/>
    <property type="molecule type" value="Genomic_DNA"/>
</dbReference>
<accession>A0ABV3RE33</accession>
<sequence>MDSEMVEDGKLLDMVERDLRPYAHKPVGSLRIDMREVRAILRVIERARAAIAAMQQGEPVAWMVEGPGREHHLMFAKLSAERIAEEIGGRVIALRESPK</sequence>
<organism evidence="1 2">
    <name type="scientific">Novosphingobium rhizovicinum</name>
    <dbReference type="NCBI Taxonomy" id="3228928"/>
    <lineage>
        <taxon>Bacteria</taxon>
        <taxon>Pseudomonadati</taxon>
        <taxon>Pseudomonadota</taxon>
        <taxon>Alphaproteobacteria</taxon>
        <taxon>Sphingomonadales</taxon>
        <taxon>Sphingomonadaceae</taxon>
        <taxon>Novosphingobium</taxon>
    </lineage>
</organism>